<feature type="domain" description="UBA" evidence="2">
    <location>
        <begin position="157"/>
        <end position="202"/>
    </location>
</feature>
<organism evidence="3 4">
    <name type="scientific">Tetrabaena socialis</name>
    <dbReference type="NCBI Taxonomy" id="47790"/>
    <lineage>
        <taxon>Eukaryota</taxon>
        <taxon>Viridiplantae</taxon>
        <taxon>Chlorophyta</taxon>
        <taxon>core chlorophytes</taxon>
        <taxon>Chlorophyceae</taxon>
        <taxon>CS clade</taxon>
        <taxon>Chlamydomonadales</taxon>
        <taxon>Tetrabaenaceae</taxon>
        <taxon>Tetrabaena</taxon>
    </lineage>
</organism>
<sequence length="203" mass="20677">MYAYPQRPGAATSTPFAPQQQQQQQQQQAYVPPPPPVAAPSHPALYSVSSGSVTTLRLKPSEDIRIEPPVRVSPALLPAASPQSGPPLDLALERQLVDGEGGEGEGAGRLDDAQAFLAKFKAGELPGESSVKQLVATGVTPAAAALGSAYARGGRGGADKAADFASKLEQLANMGFPLALAAGALAKHKGDAEAATETCLLAS</sequence>
<evidence type="ECO:0000256" key="1">
    <source>
        <dbReference type="SAM" id="MobiDB-lite"/>
    </source>
</evidence>
<dbReference type="EMBL" id="PGGS01000083">
    <property type="protein sequence ID" value="PNH09636.1"/>
    <property type="molecule type" value="Genomic_DNA"/>
</dbReference>
<feature type="compositionally biased region" description="Low complexity" evidence="1">
    <location>
        <begin position="17"/>
        <end position="30"/>
    </location>
</feature>
<dbReference type="SMART" id="SM00165">
    <property type="entry name" value="UBA"/>
    <property type="match status" value="1"/>
</dbReference>
<name>A0A2J8AAS8_9CHLO</name>
<dbReference type="SUPFAM" id="SSF46934">
    <property type="entry name" value="UBA-like"/>
    <property type="match status" value="1"/>
</dbReference>
<feature type="region of interest" description="Disordered" evidence="1">
    <location>
        <begin position="1"/>
        <end position="46"/>
    </location>
</feature>
<dbReference type="Gene3D" id="1.10.8.10">
    <property type="entry name" value="DNA helicase RuvA subunit, C-terminal domain"/>
    <property type="match status" value="1"/>
</dbReference>
<dbReference type="Proteomes" id="UP000236333">
    <property type="component" value="Unassembled WGS sequence"/>
</dbReference>
<evidence type="ECO:0000313" key="4">
    <source>
        <dbReference type="Proteomes" id="UP000236333"/>
    </source>
</evidence>
<evidence type="ECO:0000259" key="2">
    <source>
        <dbReference type="PROSITE" id="PS50030"/>
    </source>
</evidence>
<dbReference type="InterPro" id="IPR015940">
    <property type="entry name" value="UBA"/>
</dbReference>
<dbReference type="OrthoDB" id="543376at2759"/>
<gene>
    <name evidence="3" type="ORF">TSOC_003714</name>
</gene>
<reference evidence="3 4" key="1">
    <citation type="journal article" date="2017" name="Mol. Biol. Evol.">
        <title>The 4-celled Tetrabaena socialis nuclear genome reveals the essential components for genetic control of cell number at the origin of multicellularity in the volvocine lineage.</title>
        <authorList>
            <person name="Featherston J."/>
            <person name="Arakaki Y."/>
            <person name="Hanschen E.R."/>
            <person name="Ferris P.J."/>
            <person name="Michod R.E."/>
            <person name="Olson B.J.S.C."/>
            <person name="Nozaki H."/>
            <person name="Durand P.M."/>
        </authorList>
    </citation>
    <scope>NUCLEOTIDE SEQUENCE [LARGE SCALE GENOMIC DNA]</scope>
    <source>
        <strain evidence="3 4">NIES-571</strain>
    </source>
</reference>
<comment type="caution">
    <text evidence="3">The sequence shown here is derived from an EMBL/GenBank/DDBJ whole genome shotgun (WGS) entry which is preliminary data.</text>
</comment>
<protein>
    <recommendedName>
        <fullName evidence="2">UBA domain-containing protein</fullName>
    </recommendedName>
</protein>
<proteinExistence type="predicted"/>
<dbReference type="PROSITE" id="PS50030">
    <property type="entry name" value="UBA"/>
    <property type="match status" value="1"/>
</dbReference>
<dbReference type="AlphaFoldDB" id="A0A2J8AAS8"/>
<accession>A0A2J8AAS8</accession>
<dbReference type="InterPro" id="IPR009060">
    <property type="entry name" value="UBA-like_sf"/>
</dbReference>
<keyword evidence="4" id="KW-1185">Reference proteome</keyword>
<evidence type="ECO:0000313" key="3">
    <source>
        <dbReference type="EMBL" id="PNH09636.1"/>
    </source>
</evidence>